<dbReference type="EMBL" id="NHTK01005989">
    <property type="protein sequence ID" value="PPQ69267.1"/>
    <property type="molecule type" value="Genomic_DNA"/>
</dbReference>
<accession>A0A409VSQ2</accession>
<name>A0A409VSQ2_9AGAR</name>
<dbReference type="InParanoid" id="A0A409VSQ2"/>
<dbReference type="Gene3D" id="3.90.1200.10">
    <property type="match status" value="1"/>
</dbReference>
<dbReference type="AlphaFoldDB" id="A0A409VSQ2"/>
<evidence type="ECO:0000313" key="2">
    <source>
        <dbReference type="EMBL" id="PPQ69267.1"/>
    </source>
</evidence>
<dbReference type="OrthoDB" id="8300194at2759"/>
<feature type="domain" description="Protein kinase" evidence="1">
    <location>
        <begin position="1"/>
        <end position="221"/>
    </location>
</feature>
<dbReference type="PANTHER" id="PTHR21310">
    <property type="entry name" value="AMINOGLYCOSIDE PHOSPHOTRANSFERASE-RELATED-RELATED"/>
    <property type="match status" value="1"/>
</dbReference>
<dbReference type="STRING" id="181874.A0A409VSQ2"/>
<dbReference type="Pfam" id="PF01636">
    <property type="entry name" value="APH"/>
    <property type="match status" value="1"/>
</dbReference>
<gene>
    <name evidence="2" type="ORF">CVT24_000073</name>
</gene>
<dbReference type="InterPro" id="IPR002575">
    <property type="entry name" value="Aminoglycoside_PTrfase"/>
</dbReference>
<reference evidence="2 3" key="1">
    <citation type="journal article" date="2018" name="Evol. Lett.">
        <title>Horizontal gene cluster transfer increased hallucinogenic mushroom diversity.</title>
        <authorList>
            <person name="Reynolds H.T."/>
            <person name="Vijayakumar V."/>
            <person name="Gluck-Thaler E."/>
            <person name="Korotkin H.B."/>
            <person name="Matheny P.B."/>
            <person name="Slot J.C."/>
        </authorList>
    </citation>
    <scope>NUCLEOTIDE SEQUENCE [LARGE SCALE GENOMIC DNA]</scope>
    <source>
        <strain evidence="2 3">2629</strain>
    </source>
</reference>
<evidence type="ECO:0000313" key="3">
    <source>
        <dbReference type="Proteomes" id="UP000284842"/>
    </source>
</evidence>
<dbReference type="Proteomes" id="UP000284842">
    <property type="component" value="Unassembled WGS sequence"/>
</dbReference>
<dbReference type="PANTHER" id="PTHR21310:SF58">
    <property type="entry name" value="AMINOGLYCOSIDE PHOSPHOTRANSFERASE DOMAIN-CONTAINING PROTEIN"/>
    <property type="match status" value="1"/>
</dbReference>
<comment type="caution">
    <text evidence="2">The sequence shown here is derived from an EMBL/GenBank/DDBJ whole genome shotgun (WGS) entry which is preliminary data.</text>
</comment>
<dbReference type="SUPFAM" id="SSF56112">
    <property type="entry name" value="Protein kinase-like (PK-like)"/>
    <property type="match status" value="1"/>
</dbReference>
<dbReference type="GO" id="GO:0004672">
    <property type="term" value="F:protein kinase activity"/>
    <property type="evidence" value="ECO:0007669"/>
    <property type="project" value="InterPro"/>
</dbReference>
<dbReference type="InterPro" id="IPR011009">
    <property type="entry name" value="Kinase-like_dom_sf"/>
</dbReference>
<sequence length="221" mass="25557">MKFIQENTNVPIPRLLDAWSDGEGTHMLMQWIEGDTLQNRWHDLSKEDKMNIATQIRGFVDQLRALERPPAEASRIGPVDGSKLWDENVHVEPQGPFSDEEEFNQFMLSRLDWFIQSPSAASSQNLAIIKDRTRNDHRIVFTHSDLHSRNILINENADVVGILDWGMSAWMPDYWEFVTCVNGSPLISDWEDYASIFTHEDRTQLEVSDAYIAIHNAPFWT</sequence>
<protein>
    <recommendedName>
        <fullName evidence="1">Protein kinase domain-containing protein</fullName>
    </recommendedName>
</protein>
<proteinExistence type="predicted"/>
<dbReference type="CDD" id="cd05120">
    <property type="entry name" value="APH_ChoK_like"/>
    <property type="match status" value="1"/>
</dbReference>
<dbReference type="InterPro" id="IPR000719">
    <property type="entry name" value="Prot_kinase_dom"/>
</dbReference>
<keyword evidence="3" id="KW-1185">Reference proteome</keyword>
<organism evidence="2 3">
    <name type="scientific">Panaeolus cyanescens</name>
    <dbReference type="NCBI Taxonomy" id="181874"/>
    <lineage>
        <taxon>Eukaryota</taxon>
        <taxon>Fungi</taxon>
        <taxon>Dikarya</taxon>
        <taxon>Basidiomycota</taxon>
        <taxon>Agaricomycotina</taxon>
        <taxon>Agaricomycetes</taxon>
        <taxon>Agaricomycetidae</taxon>
        <taxon>Agaricales</taxon>
        <taxon>Agaricineae</taxon>
        <taxon>Galeropsidaceae</taxon>
        <taxon>Panaeolus</taxon>
    </lineage>
</organism>
<dbReference type="GO" id="GO:0005524">
    <property type="term" value="F:ATP binding"/>
    <property type="evidence" value="ECO:0007669"/>
    <property type="project" value="InterPro"/>
</dbReference>
<evidence type="ECO:0000259" key="1">
    <source>
        <dbReference type="PROSITE" id="PS50011"/>
    </source>
</evidence>
<dbReference type="PROSITE" id="PS50011">
    <property type="entry name" value="PROTEIN_KINASE_DOM"/>
    <property type="match status" value="1"/>
</dbReference>
<dbReference type="InterPro" id="IPR051678">
    <property type="entry name" value="AGP_Transferase"/>
</dbReference>